<proteinExistence type="inferred from homology"/>
<dbReference type="RefSeq" id="WP_200310824.1">
    <property type="nucleotide sequence ID" value="NZ_JAENIM010000034.1"/>
</dbReference>
<accession>A0A8J7SHH5</accession>
<dbReference type="InterPro" id="IPR017850">
    <property type="entry name" value="Alkaline_phosphatase_core_sf"/>
</dbReference>
<organism evidence="5 6">
    <name type="scientific">Persicirhabdus sediminis</name>
    <dbReference type="NCBI Taxonomy" id="454144"/>
    <lineage>
        <taxon>Bacteria</taxon>
        <taxon>Pseudomonadati</taxon>
        <taxon>Verrucomicrobiota</taxon>
        <taxon>Verrucomicrobiia</taxon>
        <taxon>Verrucomicrobiales</taxon>
        <taxon>Verrucomicrobiaceae</taxon>
        <taxon>Persicirhabdus</taxon>
    </lineage>
</organism>
<evidence type="ECO:0000313" key="6">
    <source>
        <dbReference type="Proteomes" id="UP000624703"/>
    </source>
</evidence>
<evidence type="ECO:0000313" key="5">
    <source>
        <dbReference type="EMBL" id="MBK1790800.1"/>
    </source>
</evidence>
<keyword evidence="2 5" id="KW-0378">Hydrolase</keyword>
<dbReference type="NCBIfam" id="NF033679">
    <property type="entry name" value="DNRLRE_dom"/>
    <property type="match status" value="1"/>
</dbReference>
<dbReference type="EMBL" id="JAENIM010000034">
    <property type="protein sequence ID" value="MBK1790800.1"/>
    <property type="molecule type" value="Genomic_DNA"/>
</dbReference>
<sequence>MNKYICCGLLLVSVGLLEAAEQPNVVLMMADDMGWADASYNDGWIETPHLDEMAAEGIEFTRFYSASAVCSPTRASCLTGRNPIRVGVPSANVGRIEKEENLLSEVLQEAGYATGHFGKWHLGTMTTLRTDANRGKAGNTNHYSPPWQHGYDFVFATESKVPTYEPMRKNASLDMPVSFEDENYYGTAYWMCPDDESSWQTALEGKRVALDDNLNGDDSRIMMDRVIPFVESAVAEGKPFFTVIWFHTPHKPLVDPAGVAGKDSATSYDAAIRDMDEQIGRLRTRLRELEVYDNTMMWFCSDNGPEGGDSAPGRVGDLRGRKRDLYEGGVRVPGLLTWPAGIEAPVKTDYIASTSDYYPTIIDMLGLDYPADQKPIDGNSLRPLIEGELAARTKPIGFDFRNQLSWVEQQYKLIQPAADADYELYDVSADPNEITDLSDLMPERVESMKASLVAWKQAIDEDYGYSNGIVFEPNEPEVDPLLDSDWDGIADIYETGTGSYLSQLDTGTGPAWVDSDGDGWADGLELLLATDPTDDASVPALSQPVTTVLYPSEWVVVATNGTADDPATAEGAESWGSAGELFLRERASSNTQRKARVYLKFDLSSLPEGIVHSANLYLHQTGRINNNADSSELELAWLGKAWSAAAGSYPLYDHMLNEPSFAFGKLDDFGTNASSAGVFAAAPGQLDFAGGSIWLRPLVSSWLNDATSNHGIGLAISESGNTGISFSLVDDESTAELDESLRLEVVQFAYDSHGNELPDSWEYKYFGTSGEQLAEGDDDGDGVSNRDEWLAGTDPTDSHSAFAIQEIAKTGDGAQLSWNGEVMRNYWLESSNDLVNWVVVSGPISGEGKPIQLMVDVDAESRQFMRVRVQPKW</sequence>
<dbReference type="Gene3D" id="3.40.720.10">
    <property type="entry name" value="Alkaline Phosphatase, subunit A"/>
    <property type="match status" value="1"/>
</dbReference>
<protein>
    <submittedName>
        <fullName evidence="5">Sulfatase-like hydrolase/transferase</fullName>
    </submittedName>
</protein>
<dbReference type="InterPro" id="IPR000917">
    <property type="entry name" value="Sulfatase_N"/>
</dbReference>
<feature type="chain" id="PRO_5035199297" evidence="3">
    <location>
        <begin position="20"/>
        <end position="873"/>
    </location>
</feature>
<comment type="similarity">
    <text evidence="1">Belongs to the sulfatase family.</text>
</comment>
<feature type="domain" description="Sulfatase N-terminal" evidence="4">
    <location>
        <begin position="23"/>
        <end position="366"/>
    </location>
</feature>
<evidence type="ECO:0000259" key="4">
    <source>
        <dbReference type="Pfam" id="PF00884"/>
    </source>
</evidence>
<dbReference type="Gene3D" id="3.30.1120.10">
    <property type="match status" value="1"/>
</dbReference>
<comment type="caution">
    <text evidence="5">The sequence shown here is derived from an EMBL/GenBank/DDBJ whole genome shotgun (WGS) entry which is preliminary data.</text>
</comment>
<name>A0A8J7SHH5_9BACT</name>
<evidence type="ECO:0000256" key="3">
    <source>
        <dbReference type="SAM" id="SignalP"/>
    </source>
</evidence>
<dbReference type="PANTHER" id="PTHR42693">
    <property type="entry name" value="ARYLSULFATASE FAMILY MEMBER"/>
    <property type="match status" value="1"/>
</dbReference>
<dbReference type="AlphaFoldDB" id="A0A8J7SHH5"/>
<dbReference type="GO" id="GO:0004065">
    <property type="term" value="F:arylsulfatase activity"/>
    <property type="evidence" value="ECO:0007669"/>
    <property type="project" value="TreeGrafter"/>
</dbReference>
<keyword evidence="3" id="KW-0732">Signal</keyword>
<evidence type="ECO:0000256" key="1">
    <source>
        <dbReference type="ARBA" id="ARBA00008779"/>
    </source>
</evidence>
<keyword evidence="6" id="KW-1185">Reference proteome</keyword>
<reference evidence="5" key="1">
    <citation type="submission" date="2021-01" db="EMBL/GenBank/DDBJ databases">
        <title>Modified the classification status of verrucomicrobia.</title>
        <authorList>
            <person name="Feng X."/>
        </authorList>
    </citation>
    <scope>NUCLEOTIDE SEQUENCE</scope>
    <source>
        <strain evidence="5">_KCTC 22039</strain>
    </source>
</reference>
<feature type="signal peptide" evidence="3">
    <location>
        <begin position="1"/>
        <end position="19"/>
    </location>
</feature>
<dbReference type="Proteomes" id="UP000624703">
    <property type="component" value="Unassembled WGS sequence"/>
</dbReference>
<dbReference type="Pfam" id="PF00884">
    <property type="entry name" value="Sulfatase"/>
    <property type="match status" value="1"/>
</dbReference>
<evidence type="ECO:0000256" key="2">
    <source>
        <dbReference type="ARBA" id="ARBA00022801"/>
    </source>
</evidence>
<dbReference type="PANTHER" id="PTHR42693:SF53">
    <property type="entry name" value="ENDO-4-O-SULFATASE"/>
    <property type="match status" value="1"/>
</dbReference>
<dbReference type="InterPro" id="IPR050738">
    <property type="entry name" value="Sulfatase"/>
</dbReference>
<dbReference type="SUPFAM" id="SSF53649">
    <property type="entry name" value="Alkaline phosphatase-like"/>
    <property type="match status" value="1"/>
</dbReference>
<gene>
    <name evidence="5" type="ORF">JIN82_06485</name>
</gene>